<dbReference type="PROSITE" id="PS51318">
    <property type="entry name" value="TAT"/>
    <property type="match status" value="1"/>
</dbReference>
<organism evidence="2 3">
    <name type="scientific">Pseudomonas citronellolis</name>
    <dbReference type="NCBI Taxonomy" id="53408"/>
    <lineage>
        <taxon>Bacteria</taxon>
        <taxon>Pseudomonadati</taxon>
        <taxon>Pseudomonadota</taxon>
        <taxon>Gammaproteobacteria</taxon>
        <taxon>Pseudomonadales</taxon>
        <taxon>Pseudomonadaceae</taxon>
        <taxon>Pseudomonas</taxon>
    </lineage>
</organism>
<dbReference type="Proteomes" id="UP000077748">
    <property type="component" value="Chromosome"/>
</dbReference>
<feature type="signal peptide" evidence="1">
    <location>
        <begin position="1"/>
        <end position="30"/>
    </location>
</feature>
<sequence>MRTMNVGASLLARRDFLRACALLGLGGAMAGLSRGAAGQAAAEPGFVVINGWVLPAAYFRTAKA</sequence>
<name>A0A1A9KLU6_9PSED</name>
<protein>
    <submittedName>
        <fullName evidence="2">Uncharacterized protein</fullName>
    </submittedName>
</protein>
<dbReference type="InterPro" id="IPR006311">
    <property type="entry name" value="TAT_signal"/>
</dbReference>
<evidence type="ECO:0000313" key="3">
    <source>
        <dbReference type="Proteomes" id="UP000077748"/>
    </source>
</evidence>
<keyword evidence="1" id="KW-0732">Signal</keyword>
<proteinExistence type="predicted"/>
<evidence type="ECO:0000256" key="1">
    <source>
        <dbReference type="SAM" id="SignalP"/>
    </source>
</evidence>
<feature type="chain" id="PRO_5008391894" evidence="1">
    <location>
        <begin position="31"/>
        <end position="64"/>
    </location>
</feature>
<dbReference type="EMBL" id="CP015878">
    <property type="protein sequence ID" value="ANI18492.1"/>
    <property type="molecule type" value="Genomic_DNA"/>
</dbReference>
<dbReference type="AlphaFoldDB" id="A0A1A9KLU6"/>
<accession>A0A1A9KLU6</accession>
<evidence type="ECO:0000313" key="2">
    <source>
        <dbReference type="EMBL" id="ANI18492.1"/>
    </source>
</evidence>
<dbReference type="RefSeq" id="WP_064585068.1">
    <property type="nucleotide sequence ID" value="NZ_CP159587.1"/>
</dbReference>
<reference evidence="2 3" key="1">
    <citation type="submission" date="2016-05" db="EMBL/GenBank/DDBJ databases">
        <title>Genome Sequence of Pseudomonas citronellolis Strain SJTE-3, an Estrogens and Persistent Organic Pollutants degradation strain.</title>
        <authorList>
            <person name="Liang R."/>
        </authorList>
    </citation>
    <scope>NUCLEOTIDE SEQUENCE [LARGE SCALE GENOMIC DNA]</scope>
    <source>
        <strain evidence="2 3">SJTE-3</strain>
    </source>
</reference>
<gene>
    <name evidence="2" type="ORF">A9C11_15960</name>
</gene>